<organism evidence="2 3">
    <name type="scientific">Symbiodinium microadriaticum</name>
    <name type="common">Dinoflagellate</name>
    <name type="synonym">Zooxanthella microadriatica</name>
    <dbReference type="NCBI Taxonomy" id="2951"/>
    <lineage>
        <taxon>Eukaryota</taxon>
        <taxon>Sar</taxon>
        <taxon>Alveolata</taxon>
        <taxon>Dinophyceae</taxon>
        <taxon>Suessiales</taxon>
        <taxon>Symbiodiniaceae</taxon>
        <taxon>Symbiodinium</taxon>
    </lineage>
</organism>
<evidence type="ECO:0000313" key="3">
    <source>
        <dbReference type="Proteomes" id="UP000186817"/>
    </source>
</evidence>
<feature type="compositionally biased region" description="Basic and acidic residues" evidence="1">
    <location>
        <begin position="60"/>
        <end position="74"/>
    </location>
</feature>
<gene>
    <name evidence="2" type="ORF">AK812_SmicGene31055</name>
</gene>
<sequence>MTVGELVDSAFIGYELTDETSRLHQEIMAQGFLIPNPSLWILTSLIQRGATEPDLEPTADEDHLTRDDDDNRAVDGDALPGEVVFKYADDAVYFGPPGSTSRVVTVCDYEDLVQTIRRNNPHMYSAHATPPASNFSRHARDARWVGASPPA</sequence>
<evidence type="ECO:0000313" key="2">
    <source>
        <dbReference type="EMBL" id="OLP87703.1"/>
    </source>
</evidence>
<evidence type="ECO:0000256" key="1">
    <source>
        <dbReference type="SAM" id="MobiDB-lite"/>
    </source>
</evidence>
<reference evidence="2 3" key="1">
    <citation type="submission" date="2016-02" db="EMBL/GenBank/DDBJ databases">
        <title>Genome analysis of coral dinoflagellate symbionts highlights evolutionary adaptations to a symbiotic lifestyle.</title>
        <authorList>
            <person name="Aranda M."/>
            <person name="Li Y."/>
            <person name="Liew Y.J."/>
            <person name="Baumgarten S."/>
            <person name="Simakov O."/>
            <person name="Wilson M."/>
            <person name="Piel J."/>
            <person name="Ashoor H."/>
            <person name="Bougouffa S."/>
            <person name="Bajic V.B."/>
            <person name="Ryu T."/>
            <person name="Ravasi T."/>
            <person name="Bayer T."/>
            <person name="Micklem G."/>
            <person name="Kim H."/>
            <person name="Bhak J."/>
            <person name="Lajeunesse T.C."/>
            <person name="Voolstra C.R."/>
        </authorList>
    </citation>
    <scope>NUCLEOTIDE SEQUENCE [LARGE SCALE GENOMIC DNA]</scope>
    <source>
        <strain evidence="2 3">CCMP2467</strain>
    </source>
</reference>
<comment type="caution">
    <text evidence="2">The sequence shown here is derived from an EMBL/GenBank/DDBJ whole genome shotgun (WGS) entry which is preliminary data.</text>
</comment>
<dbReference type="AlphaFoldDB" id="A0A1Q9CXP5"/>
<dbReference type="OrthoDB" id="10320556at2759"/>
<feature type="region of interest" description="Disordered" evidence="1">
    <location>
        <begin position="52"/>
        <end position="74"/>
    </location>
</feature>
<proteinExistence type="predicted"/>
<dbReference type="Proteomes" id="UP000186817">
    <property type="component" value="Unassembled WGS sequence"/>
</dbReference>
<dbReference type="EMBL" id="LSRX01000847">
    <property type="protein sequence ID" value="OLP87703.1"/>
    <property type="molecule type" value="Genomic_DNA"/>
</dbReference>
<protein>
    <submittedName>
        <fullName evidence="2">Uncharacterized protein</fullName>
    </submittedName>
</protein>
<keyword evidence="3" id="KW-1185">Reference proteome</keyword>
<accession>A0A1Q9CXP5</accession>
<name>A0A1Q9CXP5_SYMMI</name>